<dbReference type="GO" id="GO:0000976">
    <property type="term" value="F:transcription cis-regulatory region binding"/>
    <property type="evidence" value="ECO:0007669"/>
    <property type="project" value="TreeGrafter"/>
</dbReference>
<keyword evidence="2 4" id="KW-0238">DNA-binding</keyword>
<evidence type="ECO:0000256" key="1">
    <source>
        <dbReference type="ARBA" id="ARBA00023015"/>
    </source>
</evidence>
<comment type="caution">
    <text evidence="6">The sequence shown here is derived from an EMBL/GenBank/DDBJ whole genome shotgun (WGS) entry which is preliminary data.</text>
</comment>
<keyword evidence="3" id="KW-0804">Transcription</keyword>
<dbReference type="EMBL" id="ANBP01000023">
    <property type="protein sequence ID" value="KAB7754697.1"/>
    <property type="molecule type" value="Genomic_DNA"/>
</dbReference>
<dbReference type="GeneID" id="74305349"/>
<dbReference type="Gene3D" id="1.10.357.10">
    <property type="entry name" value="Tetracycline Repressor, domain 2"/>
    <property type="match status" value="1"/>
</dbReference>
<sequence length="198" mass="21350">MSSIDGDAATVTSLDVRRAQRLRRDPSDAVLDVTSALLAEESYPGVTLPAVATRCGTSVAALMSRYPTKDALIASVYLRRLQALPLEIDRNAGVVERLITQLCVVANIFADAPDLGAACNIALMRNDDPAIVPIREAISEEIRRRIAASLDTGAWPEIHNTVETVICGALLQVGAGLLTYRDMIAHVETVLRLLFPDD</sequence>
<dbReference type="PROSITE" id="PS50977">
    <property type="entry name" value="HTH_TETR_2"/>
    <property type="match status" value="1"/>
</dbReference>
<gene>
    <name evidence="6" type="ORF">MPHL21000_16280</name>
</gene>
<evidence type="ECO:0000256" key="3">
    <source>
        <dbReference type="ARBA" id="ARBA00023163"/>
    </source>
</evidence>
<dbReference type="InterPro" id="IPR050109">
    <property type="entry name" value="HTH-type_TetR-like_transc_reg"/>
</dbReference>
<dbReference type="AlphaFoldDB" id="A0A5N5V0N7"/>
<feature type="domain" description="HTH tetR-type" evidence="5">
    <location>
        <begin position="24"/>
        <end position="84"/>
    </location>
</feature>
<reference evidence="6 7" key="1">
    <citation type="submission" date="2012-10" db="EMBL/GenBank/DDBJ databases">
        <title>The draft sequence of the Mycobacterium pheli genome.</title>
        <authorList>
            <person name="Pettersson B.M.F."/>
            <person name="Das S."/>
            <person name="Dasgupta S."/>
            <person name="Bhattacharya A."/>
            <person name="Kirsebom L.A."/>
        </authorList>
    </citation>
    <scope>NUCLEOTIDE SEQUENCE [LARGE SCALE GENOMIC DNA]</scope>
    <source>
        <strain evidence="6 7">CCUG 21000</strain>
    </source>
</reference>
<protein>
    <submittedName>
        <fullName evidence="6">TetR family transcriptional regulator</fullName>
    </submittedName>
</protein>
<organism evidence="6 7">
    <name type="scientific">Mycolicibacterium phlei DSM 43239 = CCUG 21000</name>
    <dbReference type="NCBI Taxonomy" id="1226750"/>
    <lineage>
        <taxon>Bacteria</taxon>
        <taxon>Bacillati</taxon>
        <taxon>Actinomycetota</taxon>
        <taxon>Actinomycetes</taxon>
        <taxon>Mycobacteriales</taxon>
        <taxon>Mycobacteriaceae</taxon>
        <taxon>Mycolicibacterium</taxon>
    </lineage>
</organism>
<dbReference type="InterPro" id="IPR009057">
    <property type="entry name" value="Homeodomain-like_sf"/>
</dbReference>
<dbReference type="PANTHER" id="PTHR30055">
    <property type="entry name" value="HTH-TYPE TRANSCRIPTIONAL REGULATOR RUTR"/>
    <property type="match status" value="1"/>
</dbReference>
<evidence type="ECO:0000313" key="7">
    <source>
        <dbReference type="Proteomes" id="UP000325690"/>
    </source>
</evidence>
<keyword evidence="7" id="KW-1185">Reference proteome</keyword>
<name>A0A5N5V0N7_MYCPH</name>
<dbReference type="Proteomes" id="UP000325690">
    <property type="component" value="Unassembled WGS sequence"/>
</dbReference>
<dbReference type="SUPFAM" id="SSF46689">
    <property type="entry name" value="Homeodomain-like"/>
    <property type="match status" value="1"/>
</dbReference>
<dbReference type="Pfam" id="PF00440">
    <property type="entry name" value="TetR_N"/>
    <property type="match status" value="1"/>
</dbReference>
<evidence type="ECO:0000256" key="2">
    <source>
        <dbReference type="ARBA" id="ARBA00023125"/>
    </source>
</evidence>
<feature type="DNA-binding region" description="H-T-H motif" evidence="4">
    <location>
        <begin position="47"/>
        <end position="66"/>
    </location>
</feature>
<dbReference type="PANTHER" id="PTHR30055:SF234">
    <property type="entry name" value="HTH-TYPE TRANSCRIPTIONAL REGULATOR BETI"/>
    <property type="match status" value="1"/>
</dbReference>
<proteinExistence type="predicted"/>
<evidence type="ECO:0000313" key="6">
    <source>
        <dbReference type="EMBL" id="KAB7754697.1"/>
    </source>
</evidence>
<evidence type="ECO:0000259" key="5">
    <source>
        <dbReference type="PROSITE" id="PS50977"/>
    </source>
</evidence>
<accession>A0A5N5V0N7</accession>
<dbReference type="RefSeq" id="WP_003890839.1">
    <property type="nucleotide sequence ID" value="NZ_ANBO01000012.1"/>
</dbReference>
<keyword evidence="1" id="KW-0805">Transcription regulation</keyword>
<dbReference type="GO" id="GO:0003700">
    <property type="term" value="F:DNA-binding transcription factor activity"/>
    <property type="evidence" value="ECO:0007669"/>
    <property type="project" value="TreeGrafter"/>
</dbReference>
<dbReference type="InterPro" id="IPR001647">
    <property type="entry name" value="HTH_TetR"/>
</dbReference>
<evidence type="ECO:0000256" key="4">
    <source>
        <dbReference type="PROSITE-ProRule" id="PRU00335"/>
    </source>
</evidence>